<feature type="non-terminal residue" evidence="1">
    <location>
        <position position="1"/>
    </location>
</feature>
<sequence>AAQRDFSPQGAQLCKIHVFWNTTEYLLPATPSSPQTAVFLRGTEWINSLVFAHG</sequence>
<keyword evidence="2" id="KW-1185">Reference proteome</keyword>
<dbReference type="Proteomes" id="UP000386466">
    <property type="component" value="Unassembled WGS sequence"/>
</dbReference>
<proteinExistence type="predicted"/>
<name>A0A485NDN5_LYNPA</name>
<reference evidence="1 2" key="1">
    <citation type="submission" date="2019-01" db="EMBL/GenBank/DDBJ databases">
        <authorList>
            <person name="Alioto T."/>
            <person name="Alioto T."/>
        </authorList>
    </citation>
    <scope>NUCLEOTIDE SEQUENCE [LARGE SCALE GENOMIC DNA]</scope>
</reference>
<evidence type="ECO:0000313" key="2">
    <source>
        <dbReference type="Proteomes" id="UP000386466"/>
    </source>
</evidence>
<protein>
    <submittedName>
        <fullName evidence="1">Uncharacterized protein</fullName>
    </submittedName>
</protein>
<feature type="non-terminal residue" evidence="1">
    <location>
        <position position="54"/>
    </location>
</feature>
<dbReference type="AlphaFoldDB" id="A0A485NDN5"/>
<gene>
    <name evidence="1" type="ORF">LYPA_23C017468</name>
</gene>
<organism evidence="1 2">
    <name type="scientific">Lynx pardinus</name>
    <name type="common">Iberian lynx</name>
    <name type="synonym">Felis pardina</name>
    <dbReference type="NCBI Taxonomy" id="191816"/>
    <lineage>
        <taxon>Eukaryota</taxon>
        <taxon>Metazoa</taxon>
        <taxon>Chordata</taxon>
        <taxon>Craniata</taxon>
        <taxon>Vertebrata</taxon>
        <taxon>Euteleostomi</taxon>
        <taxon>Mammalia</taxon>
        <taxon>Eutheria</taxon>
        <taxon>Laurasiatheria</taxon>
        <taxon>Carnivora</taxon>
        <taxon>Feliformia</taxon>
        <taxon>Felidae</taxon>
        <taxon>Felinae</taxon>
        <taxon>Lynx</taxon>
    </lineage>
</organism>
<evidence type="ECO:0000313" key="1">
    <source>
        <dbReference type="EMBL" id="VFV30344.1"/>
    </source>
</evidence>
<dbReference type="EMBL" id="CAAGRJ010013872">
    <property type="protein sequence ID" value="VFV30344.1"/>
    <property type="molecule type" value="Genomic_DNA"/>
</dbReference>
<accession>A0A485NDN5</accession>